<dbReference type="InterPro" id="IPR021094">
    <property type="entry name" value="NPR1/NIM1-like_C"/>
</dbReference>
<name>A0AAN9PK41_CLITE</name>
<dbReference type="GO" id="GO:0005634">
    <property type="term" value="C:nucleus"/>
    <property type="evidence" value="ECO:0007669"/>
    <property type="project" value="TreeGrafter"/>
</dbReference>
<keyword evidence="1" id="KW-0472">Membrane</keyword>
<reference evidence="3 4" key="1">
    <citation type="submission" date="2024-01" db="EMBL/GenBank/DDBJ databases">
        <title>The genomes of 5 underutilized Papilionoideae crops provide insights into root nodulation and disease resistance.</title>
        <authorList>
            <person name="Yuan L."/>
        </authorList>
    </citation>
    <scope>NUCLEOTIDE SEQUENCE [LARGE SCALE GENOMIC DNA]</scope>
    <source>
        <strain evidence="3">LY-2023</strain>
        <tissue evidence="3">Leaf</tissue>
    </source>
</reference>
<accession>A0AAN9PK41</accession>
<feature type="transmembrane region" description="Helical" evidence="1">
    <location>
        <begin position="132"/>
        <end position="159"/>
    </location>
</feature>
<organism evidence="3 4">
    <name type="scientific">Clitoria ternatea</name>
    <name type="common">Butterfly pea</name>
    <dbReference type="NCBI Taxonomy" id="43366"/>
    <lineage>
        <taxon>Eukaryota</taxon>
        <taxon>Viridiplantae</taxon>
        <taxon>Streptophyta</taxon>
        <taxon>Embryophyta</taxon>
        <taxon>Tracheophyta</taxon>
        <taxon>Spermatophyta</taxon>
        <taxon>Magnoliopsida</taxon>
        <taxon>eudicotyledons</taxon>
        <taxon>Gunneridae</taxon>
        <taxon>Pentapetalae</taxon>
        <taxon>rosids</taxon>
        <taxon>fabids</taxon>
        <taxon>Fabales</taxon>
        <taxon>Fabaceae</taxon>
        <taxon>Papilionoideae</taxon>
        <taxon>50 kb inversion clade</taxon>
        <taxon>NPAAA clade</taxon>
        <taxon>indigoferoid/millettioid clade</taxon>
        <taxon>Phaseoleae</taxon>
        <taxon>Clitoria</taxon>
    </lineage>
</organism>
<keyword evidence="1" id="KW-0812">Transmembrane</keyword>
<feature type="domain" description="NPR1/NIM1-like C-terminal" evidence="2">
    <location>
        <begin position="210"/>
        <end position="321"/>
    </location>
</feature>
<keyword evidence="1" id="KW-1133">Transmembrane helix</keyword>
<dbReference type="EMBL" id="JAYKXN010000003">
    <property type="protein sequence ID" value="KAK7300167.1"/>
    <property type="molecule type" value="Genomic_DNA"/>
</dbReference>
<evidence type="ECO:0000256" key="1">
    <source>
        <dbReference type="SAM" id="Phobius"/>
    </source>
</evidence>
<feature type="transmembrane region" description="Helical" evidence="1">
    <location>
        <begin position="80"/>
        <end position="98"/>
    </location>
</feature>
<dbReference type="GO" id="GO:0042742">
    <property type="term" value="P:defense response to bacterium"/>
    <property type="evidence" value="ECO:0007669"/>
    <property type="project" value="TreeGrafter"/>
</dbReference>
<dbReference type="Proteomes" id="UP001359559">
    <property type="component" value="Unassembled WGS sequence"/>
</dbReference>
<dbReference type="PANTHER" id="PTHR46475:SF7">
    <property type="entry name" value="REGULATORY PROTEIN, PUTATIVE-RELATED"/>
    <property type="match status" value="1"/>
</dbReference>
<sequence>MRLVMTQFLKKPKVLRFLCFCSSVVGLVFYALSSSLNHLLGKWTWWKILLYTLFSVIISLCVLLGTTWQRSTVLRWKAHMAFLVLVITSLYSFFLDKMQGKPDAYNFVSYAAFAVMSLGLSRQTHCGIELDLFYFFSGTLIVQLLMNKLWLVVVAVVLIDYSLIALRSSLNASSESGNLDPHVQDQVVIPVDSASEDTTPDGQTALAICQRLTRQNDYHEETVRGQESNKDRLCVDVLEREMRRNPTCVNMSVSSQLSADDLNMRLDYLENRVAIARLLFPAEARVAFEVAEADSSLLYANSLASRGSNGSLKEVDLNENAEADSSSLYANSLASRGSNGSLKEVDLNENAEADSSSLYANSLASRGSNGSLKEVDLNENAEADSSSLYANSLASRGSNGSLKEVYLNETPSVRTRKLQQRLHSLMKTVDNGRRFFPHCSEVLDKFLEDDISDIFSLEKGSEEEEMKKARFMELKYDIQKAFRMEALNHKVKKK</sequence>
<feature type="transmembrane region" description="Helical" evidence="1">
    <location>
        <begin position="49"/>
        <end position="68"/>
    </location>
</feature>
<dbReference type="PANTHER" id="PTHR46475">
    <property type="entry name" value="REGULATORY PROTEIN NPR3"/>
    <property type="match status" value="1"/>
</dbReference>
<dbReference type="GO" id="GO:2000031">
    <property type="term" value="P:regulation of salicylic acid mediated signaling pathway"/>
    <property type="evidence" value="ECO:0007669"/>
    <property type="project" value="InterPro"/>
</dbReference>
<dbReference type="AlphaFoldDB" id="A0AAN9PK41"/>
<comment type="caution">
    <text evidence="3">The sequence shown here is derived from an EMBL/GenBank/DDBJ whole genome shotgun (WGS) entry which is preliminary data.</text>
</comment>
<dbReference type="InterPro" id="IPR044292">
    <property type="entry name" value="NPR"/>
</dbReference>
<evidence type="ECO:0000259" key="2">
    <source>
        <dbReference type="Pfam" id="PF12313"/>
    </source>
</evidence>
<dbReference type="Pfam" id="PF12313">
    <property type="entry name" value="NPR1_like_C"/>
    <property type="match status" value="2"/>
</dbReference>
<proteinExistence type="predicted"/>
<dbReference type="GO" id="GO:0009862">
    <property type="term" value="P:systemic acquired resistance, salicylic acid mediated signaling pathway"/>
    <property type="evidence" value="ECO:0007669"/>
    <property type="project" value="InterPro"/>
</dbReference>
<protein>
    <recommendedName>
        <fullName evidence="2">NPR1/NIM1-like C-terminal domain-containing protein</fullName>
    </recommendedName>
</protein>
<dbReference type="GO" id="GO:2000022">
    <property type="term" value="P:regulation of jasmonic acid mediated signaling pathway"/>
    <property type="evidence" value="ECO:0007669"/>
    <property type="project" value="InterPro"/>
</dbReference>
<evidence type="ECO:0000313" key="3">
    <source>
        <dbReference type="EMBL" id="KAK7300167.1"/>
    </source>
</evidence>
<feature type="domain" description="NPR1/NIM1-like C-terminal" evidence="2">
    <location>
        <begin position="379"/>
        <end position="486"/>
    </location>
</feature>
<feature type="transmembrane region" description="Helical" evidence="1">
    <location>
        <begin position="104"/>
        <end position="120"/>
    </location>
</feature>
<dbReference type="GO" id="GO:0050832">
    <property type="term" value="P:defense response to fungus"/>
    <property type="evidence" value="ECO:0007669"/>
    <property type="project" value="TreeGrafter"/>
</dbReference>
<gene>
    <name evidence="3" type="ORF">RJT34_11004</name>
</gene>
<evidence type="ECO:0000313" key="4">
    <source>
        <dbReference type="Proteomes" id="UP001359559"/>
    </source>
</evidence>
<keyword evidence="4" id="KW-1185">Reference proteome</keyword>